<dbReference type="InterPro" id="IPR041525">
    <property type="entry name" value="N/Namide_PRibTrfase"/>
</dbReference>
<keyword evidence="7" id="KW-0090">Biological rhythms</keyword>
<keyword evidence="2 7" id="KW-0662">Pyridine nucleotide biosynthesis</keyword>
<dbReference type="GO" id="GO:0005125">
    <property type="term" value="F:cytokine activity"/>
    <property type="evidence" value="ECO:0007669"/>
    <property type="project" value="UniProtKB-UniRule"/>
</dbReference>
<evidence type="ECO:0000256" key="5">
    <source>
        <dbReference type="ARBA" id="ARBA00035036"/>
    </source>
</evidence>
<dbReference type="Pfam" id="PF18127">
    <property type="entry name" value="NAMPT_N"/>
    <property type="match status" value="1"/>
</dbReference>
<dbReference type="Pfam" id="PF04095">
    <property type="entry name" value="NAPRTase"/>
    <property type="match status" value="1"/>
</dbReference>
<keyword evidence="11" id="KW-1185">Reference proteome</keyword>
<evidence type="ECO:0000256" key="6">
    <source>
        <dbReference type="ARBA" id="ARBA00047835"/>
    </source>
</evidence>
<dbReference type="PANTHER" id="PTHR43816">
    <property type="entry name" value="NICOTINAMIDE PHOSPHORIBOSYLTRANSFERASE"/>
    <property type="match status" value="1"/>
</dbReference>
<dbReference type="AlphaFoldDB" id="A0A8C5DC71"/>
<dbReference type="SUPFAM" id="SSF51690">
    <property type="entry name" value="Nicotinate/Quinolinate PRTase C-terminal domain-like"/>
    <property type="match status" value="1"/>
</dbReference>
<evidence type="ECO:0000313" key="11">
    <source>
        <dbReference type="Proteomes" id="UP000694680"/>
    </source>
</evidence>
<keyword evidence="7" id="KW-0963">Cytoplasm</keyword>
<dbReference type="InterPro" id="IPR041529">
    <property type="entry name" value="DUF5598"/>
</dbReference>
<dbReference type="InterPro" id="IPR016471">
    <property type="entry name" value="Nicotinamide_PRibTrfase"/>
</dbReference>
<protein>
    <recommendedName>
        <fullName evidence="5 7">Nicotinamide phosphoribosyltransferase</fullName>
        <shortName evidence="7">NAmPRTase</shortName>
        <ecNumber evidence="4 7">2.4.2.12</ecNumber>
    </recommendedName>
</protein>
<comment type="similarity">
    <text evidence="1 7">Belongs to the NAPRTase family.</text>
</comment>
<evidence type="ECO:0000259" key="8">
    <source>
        <dbReference type="Pfam" id="PF04095"/>
    </source>
</evidence>
<keyword evidence="7" id="KW-0964">Secreted</keyword>
<accession>A0A8C5DC71</accession>
<evidence type="ECO:0000256" key="3">
    <source>
        <dbReference type="ARBA" id="ARBA00035007"/>
    </source>
</evidence>
<keyword evidence="7" id="KW-0328">Glycosyltransferase</keyword>
<dbReference type="Ensembl" id="ENSGWIT00000005302.1">
    <property type="protein sequence ID" value="ENSGWIP00000004954.1"/>
    <property type="gene ID" value="ENSGWIG00000002622.1"/>
</dbReference>
<name>A0A8C5DC71_GOUWI</name>
<evidence type="ECO:0000256" key="4">
    <source>
        <dbReference type="ARBA" id="ARBA00035024"/>
    </source>
</evidence>
<dbReference type="PANTHER" id="PTHR43816:SF3">
    <property type="entry name" value="NICOTINAMIDE PHOSPHORIBOSYLTRANSFERASE"/>
    <property type="match status" value="1"/>
</dbReference>
<comment type="catalytic activity">
    <reaction evidence="6">
        <text>beta-nicotinamide D-ribonucleotide + diphosphate = 5-phospho-alpha-D-ribose 1-diphosphate + nicotinamide + H(+)</text>
        <dbReference type="Rhea" id="RHEA:16149"/>
        <dbReference type="ChEBI" id="CHEBI:14649"/>
        <dbReference type="ChEBI" id="CHEBI:15378"/>
        <dbReference type="ChEBI" id="CHEBI:17154"/>
        <dbReference type="ChEBI" id="CHEBI:33019"/>
        <dbReference type="ChEBI" id="CHEBI:58017"/>
        <dbReference type="EC" id="2.4.2.12"/>
    </reaction>
    <physiologicalReaction direction="right-to-left" evidence="6">
        <dbReference type="Rhea" id="RHEA:16151"/>
    </physiologicalReaction>
</comment>
<dbReference type="InterPro" id="IPR036068">
    <property type="entry name" value="Nicotinate_pribotase-like_C"/>
</dbReference>
<gene>
    <name evidence="10" type="primary">nampt1</name>
</gene>
<dbReference type="GO" id="GO:0005634">
    <property type="term" value="C:nucleus"/>
    <property type="evidence" value="ECO:0007669"/>
    <property type="project" value="UniProtKB-SubCell"/>
</dbReference>
<dbReference type="UniPathway" id="UPA00253">
    <property type="reaction ID" value="UER00890"/>
</dbReference>
<reference evidence="10" key="3">
    <citation type="submission" date="2025-09" db="UniProtKB">
        <authorList>
            <consortium name="Ensembl"/>
        </authorList>
    </citation>
    <scope>IDENTIFICATION</scope>
</reference>
<comment type="pathway">
    <text evidence="3 7">Cofactor biosynthesis; NAD(+) biosynthesis; nicotinamide D-ribonucleotide from 5-phospho-alpha-D-ribose 1-diphosphate and nicotinamide: step 1/1.</text>
</comment>
<dbReference type="InterPro" id="IPR013785">
    <property type="entry name" value="Aldolase_TIM"/>
</dbReference>
<evidence type="ECO:0000313" key="10">
    <source>
        <dbReference type="Ensembl" id="ENSGWIP00000004954.1"/>
    </source>
</evidence>
<evidence type="ECO:0000256" key="7">
    <source>
        <dbReference type="PIRNR" id="PIRNR005943"/>
    </source>
</evidence>
<keyword evidence="7" id="KW-0202">Cytokine</keyword>
<comment type="subunit">
    <text evidence="7">Homodimer.</text>
</comment>
<dbReference type="GO" id="GO:0009435">
    <property type="term" value="P:NAD+ biosynthetic process"/>
    <property type="evidence" value="ECO:0007669"/>
    <property type="project" value="UniProtKB-UniPathway"/>
</dbReference>
<organism evidence="10 11">
    <name type="scientific">Gouania willdenowi</name>
    <name type="common">Blunt-snouted clingfish</name>
    <name type="synonym">Lepadogaster willdenowi</name>
    <dbReference type="NCBI Taxonomy" id="441366"/>
    <lineage>
        <taxon>Eukaryota</taxon>
        <taxon>Metazoa</taxon>
        <taxon>Chordata</taxon>
        <taxon>Craniata</taxon>
        <taxon>Vertebrata</taxon>
        <taxon>Euteleostomi</taxon>
        <taxon>Actinopterygii</taxon>
        <taxon>Neopterygii</taxon>
        <taxon>Teleostei</taxon>
        <taxon>Neoteleostei</taxon>
        <taxon>Acanthomorphata</taxon>
        <taxon>Ovalentaria</taxon>
        <taxon>Blenniimorphae</taxon>
        <taxon>Blenniiformes</taxon>
        <taxon>Gobiesocoidei</taxon>
        <taxon>Gobiesocidae</taxon>
        <taxon>Gobiesocinae</taxon>
        <taxon>Gouania</taxon>
    </lineage>
</organism>
<reference evidence="10" key="2">
    <citation type="submission" date="2025-08" db="UniProtKB">
        <authorList>
            <consortium name="Ensembl"/>
        </authorList>
    </citation>
    <scope>IDENTIFICATION</scope>
</reference>
<dbReference type="EC" id="2.4.2.12" evidence="4 7"/>
<dbReference type="Gene3D" id="3.20.20.70">
    <property type="entry name" value="Aldolase class I"/>
    <property type="match status" value="1"/>
</dbReference>
<feature type="domain" description="Nicotinate/nicotinamide phosphoribosyltransferase" evidence="8">
    <location>
        <begin position="218"/>
        <end position="448"/>
    </location>
</feature>
<dbReference type="PIRSF" id="PIRSF005943">
    <property type="entry name" value="NMPRT"/>
    <property type="match status" value="1"/>
</dbReference>
<evidence type="ECO:0000256" key="2">
    <source>
        <dbReference type="ARBA" id="ARBA00022642"/>
    </source>
</evidence>
<keyword evidence="7" id="KW-0808">Transferase</keyword>
<dbReference type="GO" id="GO:0047280">
    <property type="term" value="F:nicotinamide phosphoribosyltransferase activity"/>
    <property type="evidence" value="ECO:0007669"/>
    <property type="project" value="UniProtKB-UniRule"/>
</dbReference>
<evidence type="ECO:0000256" key="1">
    <source>
        <dbReference type="ARBA" id="ARBA00010897"/>
    </source>
</evidence>
<dbReference type="GO" id="GO:0032922">
    <property type="term" value="P:circadian regulation of gene expression"/>
    <property type="evidence" value="ECO:0007669"/>
    <property type="project" value="UniProtKB-UniRule"/>
</dbReference>
<dbReference type="GO" id="GO:0005737">
    <property type="term" value="C:cytoplasm"/>
    <property type="evidence" value="ECO:0007669"/>
    <property type="project" value="UniProtKB-SubCell"/>
</dbReference>
<feature type="domain" description="Nicotinamide phosphoribosyltransferase N-terminal" evidence="9">
    <location>
        <begin position="33"/>
        <end position="132"/>
    </location>
</feature>
<reference evidence="10" key="1">
    <citation type="submission" date="2020-06" db="EMBL/GenBank/DDBJ databases">
        <authorList>
            <consortium name="Wellcome Sanger Institute Data Sharing"/>
        </authorList>
    </citation>
    <scope>NUCLEOTIDE SEQUENCE [LARGE SCALE GENOMIC DNA]</scope>
</reference>
<keyword evidence="7" id="KW-0539">Nucleus</keyword>
<sequence length="474" mass="54085">SIYRGEDINIIFCHGVCLWVFFYPITKYSYALSRQVTHYKQYPPNTSKVYSYFECREKRTDPTKSRKVKYDKTVFYGLQYILHKYLKGKVVTPEKIQEAKEVYREHFQDDVFNEKGWTYILEKYDGHLPIEIKAVPEGMESTDPECYWLTNWVEVNLVSITVATNSREQKKILAKYLQEDFWEPEGTGTAGIGGFCTSGQLQGHRHGRGISVIKKYYGTKDPVPGYSVPAAEHSTITAWGKDHEKDAFEHIIKQFPNVPVSIVSDSYDIYNACEKIWGEDLRGLIETRSSDAPLVVRPDSGNPLDTVLKVLEILGKKFSAEENSQGFKVLPPYIRVIQGDGVDINTLQEIVEGMKEHRWSIENIAFGSGGALLQKLTRDLLNCSFKCSYVVTNGLGVRNPVADPNKRSKKGRLSLHRTQSGDFVTLEEGKGEMEEYGVDLLHTVFQNGKIVKTYTFDEIRDNAKVKESEIQELH</sequence>
<evidence type="ECO:0000259" key="9">
    <source>
        <dbReference type="Pfam" id="PF18127"/>
    </source>
</evidence>
<dbReference type="Proteomes" id="UP000694680">
    <property type="component" value="Chromosome 6"/>
</dbReference>
<comment type="subcellular location">
    <subcellularLocation>
        <location evidence="7">Nucleus</location>
    </subcellularLocation>
    <subcellularLocation>
        <location evidence="7">Cytoplasm</location>
    </subcellularLocation>
    <subcellularLocation>
        <location evidence="7">Secreted</location>
    </subcellularLocation>
</comment>
<proteinExistence type="inferred from homology"/>
<dbReference type="GO" id="GO:0005615">
    <property type="term" value="C:extracellular space"/>
    <property type="evidence" value="ECO:0007669"/>
    <property type="project" value="UniProtKB-UniRule"/>
</dbReference>